<evidence type="ECO:0000259" key="2">
    <source>
        <dbReference type="PROSITE" id="PS51173"/>
    </source>
</evidence>
<dbReference type="Proteomes" id="UP000280698">
    <property type="component" value="Unassembled WGS sequence"/>
</dbReference>
<dbReference type="Gene3D" id="2.60.40.290">
    <property type="match status" value="1"/>
</dbReference>
<feature type="chain" id="PRO_5046524137" description="CBM2 domain-containing protein" evidence="1">
    <location>
        <begin position="28"/>
        <end position="360"/>
    </location>
</feature>
<dbReference type="RefSeq" id="WP_123241500.1">
    <property type="nucleotide sequence ID" value="NZ_RJLN01000036.1"/>
</dbReference>
<dbReference type="SUPFAM" id="SSF49384">
    <property type="entry name" value="Carbohydrate-binding domain"/>
    <property type="match status" value="1"/>
</dbReference>
<sequence length="360" mass="35519">MTVSRRVALTGVAVSAVVLAVTTPMMAGSAATVPPSAGGCSATAHIDSAWGSGPTGGEIVTVTVVNTSAKAAATWTVSWTLGSGQRIVSAWNATVSTSGSTATAVNAGYNGSLNPGASTTFGMQLAGTGPAPVLSCGNDAAPPASGSPSVTPPAGADVAVTAADNGTTITLFVGQTLGVALPADYRPPTVSGVALAQQSSTGGYPTGQPVSALYRAVAAGTSDLTSQTDNACHYTTPPCAAPVALWLVHVNVLSAPSGTGQTVTVTQTDNARTVALRVGDTLEVSLPSMYTPPTVAPSGPLVRSDLTGGYPTGQPLLVRYVAVAAGQADVSTISDGGCLHLPTPCPSPQVRWVVHVTVTA</sequence>
<evidence type="ECO:0000256" key="1">
    <source>
        <dbReference type="SAM" id="SignalP"/>
    </source>
</evidence>
<name>A0ABX9WHJ4_9ACTN</name>
<dbReference type="InterPro" id="IPR012291">
    <property type="entry name" value="CBM2_carb-bd_dom_sf"/>
</dbReference>
<evidence type="ECO:0000313" key="3">
    <source>
        <dbReference type="EMBL" id="RNL98414.1"/>
    </source>
</evidence>
<keyword evidence="1" id="KW-0732">Signal</keyword>
<protein>
    <recommendedName>
        <fullName evidence="2">CBM2 domain-containing protein</fullName>
    </recommendedName>
</protein>
<proteinExistence type="predicted"/>
<dbReference type="EMBL" id="RJLN01000036">
    <property type="protein sequence ID" value="RNL98414.1"/>
    <property type="molecule type" value="Genomic_DNA"/>
</dbReference>
<reference evidence="3 4" key="1">
    <citation type="submission" date="2018-11" db="EMBL/GenBank/DDBJ databases">
        <title>Micromonospora sp. PPF5-17, a new actinomycetes isolated from a hot spring soil.</title>
        <authorList>
            <person name="Thawai C."/>
        </authorList>
    </citation>
    <scope>NUCLEOTIDE SEQUENCE [LARGE SCALE GENOMIC DNA]</scope>
    <source>
        <strain evidence="3 4">PPF5-17</strain>
    </source>
</reference>
<dbReference type="PROSITE" id="PS51173">
    <property type="entry name" value="CBM2"/>
    <property type="match status" value="1"/>
</dbReference>
<dbReference type="PROSITE" id="PS51318">
    <property type="entry name" value="TAT"/>
    <property type="match status" value="1"/>
</dbReference>
<dbReference type="InterPro" id="IPR001919">
    <property type="entry name" value="CBD2"/>
</dbReference>
<dbReference type="Pfam" id="PF00553">
    <property type="entry name" value="CBM_2"/>
    <property type="match status" value="1"/>
</dbReference>
<feature type="domain" description="CBM2" evidence="2">
    <location>
        <begin position="33"/>
        <end position="156"/>
    </location>
</feature>
<evidence type="ECO:0000313" key="4">
    <source>
        <dbReference type="Proteomes" id="UP000280698"/>
    </source>
</evidence>
<keyword evidence="4" id="KW-1185">Reference proteome</keyword>
<accession>A0ABX9WHJ4</accession>
<dbReference type="InterPro" id="IPR006311">
    <property type="entry name" value="TAT_signal"/>
</dbReference>
<dbReference type="InterPro" id="IPR008965">
    <property type="entry name" value="CBM2/CBM3_carb-bd_dom_sf"/>
</dbReference>
<gene>
    <name evidence="3" type="ORF">EFE23_14760</name>
</gene>
<feature type="signal peptide" evidence="1">
    <location>
        <begin position="1"/>
        <end position="27"/>
    </location>
</feature>
<dbReference type="SMART" id="SM00637">
    <property type="entry name" value="CBD_II"/>
    <property type="match status" value="1"/>
</dbReference>
<organism evidence="3 4">
    <name type="scientific">Micromonospora solifontis</name>
    <dbReference type="NCBI Taxonomy" id="2487138"/>
    <lineage>
        <taxon>Bacteria</taxon>
        <taxon>Bacillati</taxon>
        <taxon>Actinomycetota</taxon>
        <taxon>Actinomycetes</taxon>
        <taxon>Micromonosporales</taxon>
        <taxon>Micromonosporaceae</taxon>
        <taxon>Micromonospora</taxon>
    </lineage>
</organism>
<comment type="caution">
    <text evidence="3">The sequence shown here is derived from an EMBL/GenBank/DDBJ whole genome shotgun (WGS) entry which is preliminary data.</text>
</comment>